<dbReference type="RefSeq" id="WP_246448283.1">
    <property type="nucleotide sequence ID" value="NZ_JACHLP010000003.1"/>
</dbReference>
<evidence type="ECO:0000256" key="1">
    <source>
        <dbReference type="SAM" id="SignalP"/>
    </source>
</evidence>
<accession>A0A840L4U6</accession>
<feature type="chain" id="PRO_5032736437" description="DUF2946 family protein" evidence="1">
    <location>
        <begin position="23"/>
        <end position="125"/>
    </location>
</feature>
<protein>
    <recommendedName>
        <fullName evidence="4">DUF2946 family protein</fullName>
    </recommendedName>
</protein>
<reference evidence="2 3" key="1">
    <citation type="submission" date="2020-08" db="EMBL/GenBank/DDBJ databases">
        <title>Functional genomics of gut bacteria from endangered species of beetles.</title>
        <authorList>
            <person name="Carlos-Shanley C."/>
        </authorList>
    </citation>
    <scope>NUCLEOTIDE SEQUENCE [LARGE SCALE GENOMIC DNA]</scope>
    <source>
        <strain evidence="2 3">S00239</strain>
    </source>
</reference>
<evidence type="ECO:0008006" key="4">
    <source>
        <dbReference type="Google" id="ProtNLM"/>
    </source>
</evidence>
<dbReference type="EMBL" id="JACHLP010000003">
    <property type="protein sequence ID" value="MBB4843016.1"/>
    <property type="molecule type" value="Genomic_DNA"/>
</dbReference>
<gene>
    <name evidence="2" type="ORF">HNP55_001535</name>
</gene>
<feature type="signal peptide" evidence="1">
    <location>
        <begin position="1"/>
        <end position="22"/>
    </location>
</feature>
<keyword evidence="3" id="KW-1185">Reference proteome</keyword>
<evidence type="ECO:0000313" key="3">
    <source>
        <dbReference type="Proteomes" id="UP000562027"/>
    </source>
</evidence>
<organism evidence="2 3">
    <name type="scientific">Roseateles oligotrophus</name>
    <dbReference type="NCBI Taxonomy" id="1769250"/>
    <lineage>
        <taxon>Bacteria</taxon>
        <taxon>Pseudomonadati</taxon>
        <taxon>Pseudomonadota</taxon>
        <taxon>Betaproteobacteria</taxon>
        <taxon>Burkholderiales</taxon>
        <taxon>Sphaerotilaceae</taxon>
        <taxon>Roseateles</taxon>
    </lineage>
</organism>
<dbReference type="AlphaFoldDB" id="A0A840L4U6"/>
<dbReference type="Pfam" id="PF11162">
    <property type="entry name" value="DUF2946"/>
    <property type="match status" value="1"/>
</dbReference>
<proteinExistence type="predicted"/>
<dbReference type="InterPro" id="IPR021333">
    <property type="entry name" value="DUF2946"/>
</dbReference>
<name>A0A840L4U6_9BURK</name>
<comment type="caution">
    <text evidence="2">The sequence shown here is derived from an EMBL/GenBank/DDBJ whole genome shotgun (WGS) entry which is preliminary data.</text>
</comment>
<evidence type="ECO:0000313" key="2">
    <source>
        <dbReference type="EMBL" id="MBB4843016.1"/>
    </source>
</evidence>
<sequence>MSAWIACFAMLWAALAPSISHALQSGLNQGPGSGWTEVCTVTGAKLVLLAPDGAASSSGSPAEIQTLKHCPCCSLHSHELGLPPAPPDQALLLLPQLGQALPALFLHAPRTLHVWASAQPRAPPR</sequence>
<keyword evidence="1" id="KW-0732">Signal</keyword>
<dbReference type="Proteomes" id="UP000562027">
    <property type="component" value="Unassembled WGS sequence"/>
</dbReference>